<protein>
    <recommendedName>
        <fullName evidence="3">DUF2513 domain-containing protein</fullName>
    </recommendedName>
</protein>
<dbReference type="OrthoDB" id="7352393at2"/>
<keyword evidence="2" id="KW-1185">Reference proteome</keyword>
<gene>
    <name evidence="1" type="ORF">BWR60_05290</name>
</gene>
<dbReference type="EMBL" id="NHON01000006">
    <property type="protein sequence ID" value="OWJ68310.1"/>
    <property type="molecule type" value="Genomic_DNA"/>
</dbReference>
<evidence type="ECO:0008006" key="3">
    <source>
        <dbReference type="Google" id="ProtNLM"/>
    </source>
</evidence>
<reference evidence="2" key="1">
    <citation type="submission" date="2017-05" db="EMBL/GenBank/DDBJ databases">
        <authorList>
            <person name="Macchi M."/>
            <person name="Festa S."/>
            <person name="Coppotelli B.M."/>
            <person name="Morelli I.S."/>
        </authorList>
    </citation>
    <scope>NUCLEOTIDE SEQUENCE [LARGE SCALE GENOMIC DNA]</scope>
    <source>
        <strain evidence="2">I</strain>
    </source>
</reference>
<proteinExistence type="predicted"/>
<dbReference type="RefSeq" id="WP_088149959.1">
    <property type="nucleotide sequence ID" value="NZ_NHON01000006.1"/>
</dbReference>
<name>A0A211ZSS4_9PROT</name>
<evidence type="ECO:0000313" key="2">
    <source>
        <dbReference type="Proteomes" id="UP000196655"/>
    </source>
</evidence>
<organism evidence="1 2">
    <name type="scientific">Inquilinus limosus</name>
    <dbReference type="NCBI Taxonomy" id="171674"/>
    <lineage>
        <taxon>Bacteria</taxon>
        <taxon>Pseudomonadati</taxon>
        <taxon>Pseudomonadota</taxon>
        <taxon>Alphaproteobacteria</taxon>
        <taxon>Rhodospirillales</taxon>
        <taxon>Rhodospirillaceae</taxon>
        <taxon>Inquilinus</taxon>
    </lineage>
</organism>
<dbReference type="Proteomes" id="UP000196655">
    <property type="component" value="Unassembled WGS sequence"/>
</dbReference>
<accession>A0A211ZSS4</accession>
<dbReference type="AlphaFoldDB" id="A0A211ZSS4"/>
<sequence>MTADLQFDHFNAIALKVFALLYGAFPNPIDLDFDDLGLLHDDELPQTELAYNTTFWLEQNGLLTVTNYYNDRPREITEALEVRLSMQGLIALQEVPRSAPSGKTLGEQMVDVANADSRDTLQDKASGLVSGLLTAFRPR</sequence>
<evidence type="ECO:0000313" key="1">
    <source>
        <dbReference type="EMBL" id="OWJ68310.1"/>
    </source>
</evidence>
<comment type="caution">
    <text evidence="1">The sequence shown here is derived from an EMBL/GenBank/DDBJ whole genome shotgun (WGS) entry which is preliminary data.</text>
</comment>